<comment type="caution">
    <text evidence="3">The sequence shown here is derived from an EMBL/GenBank/DDBJ whole genome shotgun (WGS) entry which is preliminary data.</text>
</comment>
<dbReference type="AlphaFoldDB" id="A0A9X0DFI3"/>
<dbReference type="OrthoDB" id="5413531at2759"/>
<evidence type="ECO:0000256" key="2">
    <source>
        <dbReference type="SAM" id="MobiDB-lite"/>
    </source>
</evidence>
<evidence type="ECO:0000313" key="4">
    <source>
        <dbReference type="Proteomes" id="UP001152300"/>
    </source>
</evidence>
<reference evidence="3" key="1">
    <citation type="submission" date="2022-11" db="EMBL/GenBank/DDBJ databases">
        <title>Genome Resource of Sclerotinia nivalis Strain SnTB1, a Plant Pathogen Isolated from American Ginseng.</title>
        <authorList>
            <person name="Fan S."/>
        </authorList>
    </citation>
    <scope>NUCLEOTIDE SEQUENCE</scope>
    <source>
        <strain evidence="3">SnTB1</strain>
    </source>
</reference>
<proteinExistence type="predicted"/>
<name>A0A9X0DFI3_9HELO</name>
<dbReference type="EMBL" id="JAPEIS010000013">
    <property type="protein sequence ID" value="KAJ8060585.1"/>
    <property type="molecule type" value="Genomic_DNA"/>
</dbReference>
<evidence type="ECO:0000313" key="3">
    <source>
        <dbReference type="EMBL" id="KAJ8060585.1"/>
    </source>
</evidence>
<feature type="region of interest" description="Disordered" evidence="2">
    <location>
        <begin position="34"/>
        <end position="56"/>
    </location>
</feature>
<feature type="coiled-coil region" evidence="1">
    <location>
        <begin position="515"/>
        <end position="549"/>
    </location>
</feature>
<gene>
    <name evidence="3" type="ORF">OCU04_010896</name>
</gene>
<evidence type="ECO:0000256" key="1">
    <source>
        <dbReference type="SAM" id="Coils"/>
    </source>
</evidence>
<organism evidence="3 4">
    <name type="scientific">Sclerotinia nivalis</name>
    <dbReference type="NCBI Taxonomy" id="352851"/>
    <lineage>
        <taxon>Eukaryota</taxon>
        <taxon>Fungi</taxon>
        <taxon>Dikarya</taxon>
        <taxon>Ascomycota</taxon>
        <taxon>Pezizomycotina</taxon>
        <taxon>Leotiomycetes</taxon>
        <taxon>Helotiales</taxon>
        <taxon>Sclerotiniaceae</taxon>
        <taxon>Sclerotinia</taxon>
    </lineage>
</organism>
<keyword evidence="1" id="KW-0175">Coiled coil</keyword>
<dbReference type="Proteomes" id="UP001152300">
    <property type="component" value="Unassembled WGS sequence"/>
</dbReference>
<keyword evidence="4" id="KW-1185">Reference proteome</keyword>
<protein>
    <submittedName>
        <fullName evidence="3">Uncharacterized protein</fullName>
    </submittedName>
</protein>
<sequence length="666" mass="74599">MRIRPTREIMTDVIMRDAPAAAAGAAAMRRRAGGDVPTVGTAPPAIGPAPRGTSGLARGAVQRTKFSEAYRSIFTLSQPDIIPLLRHVNCNYLSTKGHSPTVLELKQHAQALVILLKQITLSTQPGVVDSANLNALTEVGSRAPSFNENETFDFLNDLNNVYENNTVHHNLPLPTLLNTLEPQYVEPGTMVNPGQPDHFVDIDICPLHPVDPAPLDGPSLPYATHEALLKHANEVLELIDHEYSAKGGLLGVLPHESGDEDRPLAETTLLGQMILYIQRLVARLHNLERLHANAMDVMKGEAVVPHQALSRVGPDGRSGRELVYPQDRFVLVNAGDDIWQFLNDEFEKKERVDEQVRANHLRLGIEGERLWETKGGKEYSRGITAIDVITRYYRLRNDSLKTIFVIPAHAEHPGVKVTRDMERNPTVVSVVKPIWPERVSVWEKKTRDDLEELRQLRRDNISLREAAEISDTERAYLLNEVKIQRGHVYRIKEKLKTFTEGPDRDQISINLDLQRETLEQERADFAAQRAQLDTRAQDLEARAQALAAAEQSATHRRATETKQFTARHDALENIYKQRLVDLENDRLAAVESGTRLADEFQKAWTDQLENTQTLVNFLNSDRAKSLLADNLIPDDIGKRGIRGAQDVVERVLKRLGNPQGEGEGEG</sequence>
<accession>A0A9X0DFI3</accession>